<evidence type="ECO:0008006" key="8">
    <source>
        <dbReference type="Google" id="ProtNLM"/>
    </source>
</evidence>
<proteinExistence type="predicted"/>
<dbReference type="InterPro" id="IPR006838">
    <property type="entry name" value="ADTRP_AIG1"/>
</dbReference>
<keyword evidence="4 5" id="KW-0472">Membrane</keyword>
<evidence type="ECO:0000256" key="1">
    <source>
        <dbReference type="ARBA" id="ARBA00004127"/>
    </source>
</evidence>
<keyword evidence="3 5" id="KW-1133">Transmembrane helix</keyword>
<keyword evidence="2 5" id="KW-0812">Transmembrane</keyword>
<dbReference type="PANTHER" id="PTHR12242:SF1">
    <property type="entry name" value="MYND-TYPE DOMAIN-CONTAINING PROTEIN"/>
    <property type="match status" value="1"/>
</dbReference>
<evidence type="ECO:0000313" key="7">
    <source>
        <dbReference type="Proteomes" id="UP000070444"/>
    </source>
</evidence>
<dbReference type="OMA" id="WANRFIT"/>
<name>A0A137PJ65_CONC2</name>
<evidence type="ECO:0000256" key="3">
    <source>
        <dbReference type="ARBA" id="ARBA00022989"/>
    </source>
</evidence>
<feature type="transmembrane region" description="Helical" evidence="5">
    <location>
        <begin position="199"/>
        <end position="221"/>
    </location>
</feature>
<evidence type="ECO:0000256" key="2">
    <source>
        <dbReference type="ARBA" id="ARBA00022692"/>
    </source>
</evidence>
<dbReference type="PANTHER" id="PTHR12242">
    <property type="entry name" value="OS02G0130600 PROTEIN-RELATED"/>
    <property type="match status" value="1"/>
</dbReference>
<dbReference type="EMBL" id="KQ964418">
    <property type="protein sequence ID" value="KXN75029.1"/>
    <property type="molecule type" value="Genomic_DNA"/>
</dbReference>
<evidence type="ECO:0000256" key="4">
    <source>
        <dbReference type="ARBA" id="ARBA00023136"/>
    </source>
</evidence>
<dbReference type="Pfam" id="PF04750">
    <property type="entry name" value="Far-17a_AIG1"/>
    <property type="match status" value="1"/>
</dbReference>
<dbReference type="GO" id="GO:0012505">
    <property type="term" value="C:endomembrane system"/>
    <property type="evidence" value="ECO:0007669"/>
    <property type="project" value="UniProtKB-SubCell"/>
</dbReference>
<keyword evidence="7" id="KW-1185">Reference proteome</keyword>
<evidence type="ECO:0000313" key="6">
    <source>
        <dbReference type="EMBL" id="KXN75029.1"/>
    </source>
</evidence>
<protein>
    <recommendedName>
        <fullName evidence="8">FAR-17a/AIG1-like protein</fullName>
    </recommendedName>
</protein>
<reference evidence="6 7" key="1">
    <citation type="journal article" date="2015" name="Genome Biol. Evol.">
        <title>Phylogenomic analyses indicate that early fungi evolved digesting cell walls of algal ancestors of land plants.</title>
        <authorList>
            <person name="Chang Y."/>
            <person name="Wang S."/>
            <person name="Sekimoto S."/>
            <person name="Aerts A.L."/>
            <person name="Choi C."/>
            <person name="Clum A."/>
            <person name="LaButti K.M."/>
            <person name="Lindquist E.A."/>
            <person name="Yee Ngan C."/>
            <person name="Ohm R.A."/>
            <person name="Salamov A.A."/>
            <person name="Grigoriev I.V."/>
            <person name="Spatafora J.W."/>
            <person name="Berbee M.L."/>
        </authorList>
    </citation>
    <scope>NUCLEOTIDE SEQUENCE [LARGE SCALE GENOMIC DNA]</scope>
    <source>
        <strain evidence="6 7">NRRL 28638</strain>
    </source>
</reference>
<feature type="transmembrane region" description="Helical" evidence="5">
    <location>
        <begin position="165"/>
        <end position="187"/>
    </location>
</feature>
<feature type="transmembrane region" description="Helical" evidence="5">
    <location>
        <begin position="53"/>
        <end position="82"/>
    </location>
</feature>
<dbReference type="Proteomes" id="UP000070444">
    <property type="component" value="Unassembled WGS sequence"/>
</dbReference>
<dbReference type="GO" id="GO:0016020">
    <property type="term" value="C:membrane"/>
    <property type="evidence" value="ECO:0007669"/>
    <property type="project" value="InterPro"/>
</dbReference>
<dbReference type="STRING" id="796925.A0A137PJ65"/>
<evidence type="ECO:0000256" key="5">
    <source>
        <dbReference type="SAM" id="Phobius"/>
    </source>
</evidence>
<organism evidence="6 7">
    <name type="scientific">Conidiobolus coronatus (strain ATCC 28846 / CBS 209.66 / NRRL 28638)</name>
    <name type="common">Delacroixia coronata</name>
    <dbReference type="NCBI Taxonomy" id="796925"/>
    <lineage>
        <taxon>Eukaryota</taxon>
        <taxon>Fungi</taxon>
        <taxon>Fungi incertae sedis</taxon>
        <taxon>Zoopagomycota</taxon>
        <taxon>Entomophthoromycotina</taxon>
        <taxon>Entomophthoromycetes</taxon>
        <taxon>Entomophthorales</taxon>
        <taxon>Ancylistaceae</taxon>
        <taxon>Conidiobolus</taxon>
    </lineage>
</organism>
<feature type="transmembrane region" description="Helical" evidence="5">
    <location>
        <begin position="133"/>
        <end position="153"/>
    </location>
</feature>
<feature type="transmembrane region" description="Helical" evidence="5">
    <location>
        <begin position="20"/>
        <end position="47"/>
    </location>
</feature>
<dbReference type="OrthoDB" id="419711at2759"/>
<feature type="transmembrane region" description="Helical" evidence="5">
    <location>
        <begin position="102"/>
        <end position="121"/>
    </location>
</feature>
<gene>
    <name evidence="6" type="ORF">CONCODRAFT_14371</name>
</gene>
<dbReference type="AlphaFoldDB" id="A0A137PJ65"/>
<comment type="subcellular location">
    <subcellularLocation>
        <location evidence="1">Endomembrane system</location>
        <topology evidence="1">Multi-pass membrane protein</topology>
    </subcellularLocation>
</comment>
<accession>A0A137PJ65</accession>
<sequence length="235" mass="27352">MKFSPFPTAPNPINKVESHFVSPVILAIIRVIFFLYTFAVLIVQIVLNYPYAVIFYGFLTILSYYAVILYFLISSGLSLYYVIKKRVPWEKRPWANRFITGLYIALMIDTLLVTCIYWSMLFSGDRISTPLRSWLNISVHALQTVFMLIEFALCKHEWNWKYPPVVAIVLFIYLAWALIVYVGFGFLVYPFLDYHNGKLFGSAIGIVIAVFVVICVIMYILHRIRNWLGLKMSKE</sequence>